<evidence type="ECO:0000256" key="4">
    <source>
        <dbReference type="ARBA" id="ARBA00022759"/>
    </source>
</evidence>
<keyword evidence="2" id="KW-0548">Nucleotidyltransferase</keyword>
<evidence type="ECO:0000313" key="9">
    <source>
        <dbReference type="EMBL" id="GJT60369.1"/>
    </source>
</evidence>
<accession>A0ABQ5FBC8</accession>
<dbReference type="Proteomes" id="UP001151760">
    <property type="component" value="Unassembled WGS sequence"/>
</dbReference>
<evidence type="ECO:0000259" key="8">
    <source>
        <dbReference type="Pfam" id="PF17917"/>
    </source>
</evidence>
<name>A0ABQ5FBC8_9ASTR</name>
<keyword evidence="10" id="KW-1185">Reference proteome</keyword>
<dbReference type="Gene3D" id="2.40.70.10">
    <property type="entry name" value="Acid Proteases"/>
    <property type="match status" value="1"/>
</dbReference>
<dbReference type="InterPro" id="IPR043502">
    <property type="entry name" value="DNA/RNA_pol_sf"/>
</dbReference>
<dbReference type="CDD" id="cd00303">
    <property type="entry name" value="retropepsin_like"/>
    <property type="match status" value="1"/>
</dbReference>
<sequence>MFNKWILDSFNVEYEYAKEIRNSFSRRFDEYKRVFDNEVENLSNEYTLRIGKRGYEEEEELWRSGDEKTNYEPPFMDVKTFEVKRIMNALIIQQRAPNDALVAPNNRAIIGKCNMRIETTKPQKEVTYQVALDALKLTACYKAFLATANVPKIYMHQFWFTIKRIKESSSYDDIKYLILFSKMQSFKVGVEVFCDVLQICPRIHSQEFVEPPTHEETVAFIKEFGYQGELESITEMHIDHMSQPWRTFDSIINICLSGKVYGKLIPDSLVYKEMMKSKAYKTYLDFGTVKNWLNQSTELKLKNKKQQDLDTPTVTKKKTPEQSLKLKGMEMLSDVAMLAAETKKAIKASKRDFRSQYRTGGSSEGAGSKQKVLDELKGNTKDTNEEAGSKPEVPDVSKTKYFEDYYSKDQYAVSIKEDRAYLYLHSPKTTKERRSIRRIQKMSIRRIQDIVNLDNSTSNVLIPLDSWTSGLLEYQLQLSRAASRLRPYHFTYSERKLSIEEMLYKFIDEIWGTRVVKSDNNTPMIDCEAKGVTTRGGKNMTQDAQNNDTNVRTKEPLAENHDEPVLISIVKQSSIKEKDPGSFTIPCDIGQLHINNALSDLGASISLMPYTTYEKLGLGEPKTTRISLELADRSIQCPRGITENVLIKVDKFVLPIDFVILDMPEDSRVPIILRRPFLATARAIIDVFNKKITLRVGDDEVIFDVDQSIKRPPTKDDECFGIDDLDDTIIAEAQELLANDEPDSFLSRGLEKSIDQSDLEDCEPIDEKKPELKDLPHHVEYAYLHDDKSFPIIISSELSKREKISLLQVLEKRKGEITWKMSDIKGISPSYYTNKILMEDDFKPVIQPQRRLNPKVQDVVKNETIKLLDSGLIYPILDSSWVSPIHVVPKKRGMIVVLNDDNELIPCRTVTGCNFAVGAILGQRIDGNFKPIYYASKTLNNAQEHYTTTEKELLAVVFSFDKFHPYLVLSKTIVYTDHSALKHENPELSTFTEEEIADEFLDEHLMALKTEINNDEPWMNGPIGGHHRASVTGRKVYESGFFWPSIFKDYVMRCDACQRSRILSSRSEMPQKNIQERTKKWHDSRLRGDKDFKVGDLVLQFNSRFKMHPGKLKSRWYGPNVVKTVYPYGTVEITIKKQSQLQSQWTTVKKYHERHIDAEEVIELEEETK</sequence>
<reference evidence="9" key="1">
    <citation type="journal article" date="2022" name="Int. J. Mol. Sci.">
        <title>Draft Genome of Tanacetum Coccineum: Genomic Comparison of Closely Related Tanacetum-Family Plants.</title>
        <authorList>
            <person name="Yamashiro T."/>
            <person name="Shiraishi A."/>
            <person name="Nakayama K."/>
            <person name="Satake H."/>
        </authorList>
    </citation>
    <scope>NUCLEOTIDE SEQUENCE</scope>
</reference>
<comment type="caution">
    <text evidence="9">The sequence shown here is derived from an EMBL/GenBank/DDBJ whole genome shotgun (WGS) entry which is preliminary data.</text>
</comment>
<dbReference type="Pfam" id="PF17917">
    <property type="entry name" value="RT_RNaseH"/>
    <property type="match status" value="1"/>
</dbReference>
<keyword evidence="6" id="KW-0695">RNA-directed DNA polymerase</keyword>
<keyword evidence="4" id="KW-0255">Endonuclease</keyword>
<gene>
    <name evidence="9" type="ORF">Tco_1003902</name>
</gene>
<evidence type="ECO:0000256" key="7">
    <source>
        <dbReference type="SAM" id="MobiDB-lite"/>
    </source>
</evidence>
<dbReference type="InterPro" id="IPR021109">
    <property type="entry name" value="Peptidase_aspartic_dom_sf"/>
</dbReference>
<feature type="region of interest" description="Disordered" evidence="7">
    <location>
        <begin position="353"/>
        <end position="372"/>
    </location>
</feature>
<reference evidence="9" key="2">
    <citation type="submission" date="2022-01" db="EMBL/GenBank/DDBJ databases">
        <authorList>
            <person name="Yamashiro T."/>
            <person name="Shiraishi A."/>
            <person name="Satake H."/>
            <person name="Nakayama K."/>
        </authorList>
    </citation>
    <scope>NUCLEOTIDE SEQUENCE</scope>
</reference>
<evidence type="ECO:0000256" key="3">
    <source>
        <dbReference type="ARBA" id="ARBA00022722"/>
    </source>
</evidence>
<dbReference type="Gene3D" id="3.10.10.10">
    <property type="entry name" value="HIV Type 1 Reverse Transcriptase, subunit A, domain 1"/>
    <property type="match status" value="1"/>
</dbReference>
<organism evidence="9 10">
    <name type="scientific">Tanacetum coccineum</name>
    <dbReference type="NCBI Taxonomy" id="301880"/>
    <lineage>
        <taxon>Eukaryota</taxon>
        <taxon>Viridiplantae</taxon>
        <taxon>Streptophyta</taxon>
        <taxon>Embryophyta</taxon>
        <taxon>Tracheophyta</taxon>
        <taxon>Spermatophyta</taxon>
        <taxon>Magnoliopsida</taxon>
        <taxon>eudicotyledons</taxon>
        <taxon>Gunneridae</taxon>
        <taxon>Pentapetalae</taxon>
        <taxon>asterids</taxon>
        <taxon>campanulids</taxon>
        <taxon>Asterales</taxon>
        <taxon>Asteraceae</taxon>
        <taxon>Asteroideae</taxon>
        <taxon>Anthemideae</taxon>
        <taxon>Anthemidinae</taxon>
        <taxon>Tanacetum</taxon>
    </lineage>
</organism>
<protein>
    <submittedName>
        <fullName evidence="9">DNA-directed DNA polymerase</fullName>
    </submittedName>
</protein>
<dbReference type="EMBL" id="BQNB010017194">
    <property type="protein sequence ID" value="GJT60369.1"/>
    <property type="molecule type" value="Genomic_DNA"/>
</dbReference>
<dbReference type="SUPFAM" id="SSF56672">
    <property type="entry name" value="DNA/RNA polymerases"/>
    <property type="match status" value="1"/>
</dbReference>
<proteinExistence type="predicted"/>
<keyword evidence="1" id="KW-0808">Transferase</keyword>
<evidence type="ECO:0000256" key="1">
    <source>
        <dbReference type="ARBA" id="ARBA00022679"/>
    </source>
</evidence>
<evidence type="ECO:0000313" key="10">
    <source>
        <dbReference type="Proteomes" id="UP001151760"/>
    </source>
</evidence>
<keyword evidence="9" id="KW-0239">DNA-directed DNA polymerase</keyword>
<evidence type="ECO:0000256" key="5">
    <source>
        <dbReference type="ARBA" id="ARBA00022801"/>
    </source>
</evidence>
<dbReference type="PANTHER" id="PTHR33067:SF35">
    <property type="entry name" value="ASPARTIC PEPTIDASE DDI1-TYPE DOMAIN-CONTAINING PROTEIN"/>
    <property type="match status" value="1"/>
</dbReference>
<dbReference type="PANTHER" id="PTHR33067">
    <property type="entry name" value="RNA-DIRECTED DNA POLYMERASE-RELATED"/>
    <property type="match status" value="1"/>
</dbReference>
<dbReference type="GO" id="GO:0003887">
    <property type="term" value="F:DNA-directed DNA polymerase activity"/>
    <property type="evidence" value="ECO:0007669"/>
    <property type="project" value="UniProtKB-KW"/>
</dbReference>
<keyword evidence="3" id="KW-0540">Nuclease</keyword>
<evidence type="ECO:0000256" key="2">
    <source>
        <dbReference type="ARBA" id="ARBA00022695"/>
    </source>
</evidence>
<dbReference type="CDD" id="cd09274">
    <property type="entry name" value="RNase_HI_RT_Ty3"/>
    <property type="match status" value="1"/>
</dbReference>
<feature type="domain" description="Reverse transcriptase RNase H-like" evidence="8">
    <location>
        <begin position="912"/>
        <end position="983"/>
    </location>
</feature>
<keyword evidence="5" id="KW-0378">Hydrolase</keyword>
<dbReference type="InterPro" id="IPR041373">
    <property type="entry name" value="RT_RNaseH"/>
</dbReference>
<evidence type="ECO:0000256" key="6">
    <source>
        <dbReference type="ARBA" id="ARBA00022918"/>
    </source>
</evidence>